<keyword evidence="6" id="KW-1133">Transmembrane helix</keyword>
<dbReference type="EMBL" id="AHKC01020583">
    <property type="protein sequence ID" value="EKF26482.1"/>
    <property type="molecule type" value="Genomic_DNA"/>
</dbReference>
<dbReference type="PANTHER" id="PTHR12058:SF0">
    <property type="entry name" value="ACTIN-RELATED PROTEIN 2_3 COMPLEX SUBUNIT 2"/>
    <property type="match status" value="1"/>
</dbReference>
<organism evidence="7 8">
    <name type="scientific">Trypanosoma cruzi marinkellei</name>
    <dbReference type="NCBI Taxonomy" id="85056"/>
    <lineage>
        <taxon>Eukaryota</taxon>
        <taxon>Discoba</taxon>
        <taxon>Euglenozoa</taxon>
        <taxon>Kinetoplastea</taxon>
        <taxon>Metakinetoplastina</taxon>
        <taxon>Trypanosomatida</taxon>
        <taxon>Trypanosomatidae</taxon>
        <taxon>Trypanosoma</taxon>
        <taxon>Schizotrypanum</taxon>
    </lineage>
</organism>
<evidence type="ECO:0000313" key="7">
    <source>
        <dbReference type="EMBL" id="EKF26482.1"/>
    </source>
</evidence>
<name>K2NBR0_TRYCR</name>
<dbReference type="InterPro" id="IPR007188">
    <property type="entry name" value="ARPC2"/>
</dbReference>
<evidence type="ECO:0000256" key="4">
    <source>
        <dbReference type="ARBA" id="ARBA00023203"/>
    </source>
</evidence>
<dbReference type="InterPro" id="IPR034666">
    <property type="entry name" value="ARPC2/4"/>
</dbReference>
<keyword evidence="6" id="KW-0812">Transmembrane</keyword>
<dbReference type="GO" id="GO:0034314">
    <property type="term" value="P:Arp2/3 complex-mediated actin nucleation"/>
    <property type="evidence" value="ECO:0007669"/>
    <property type="project" value="InterPro"/>
</dbReference>
<proteinExistence type="inferred from homology"/>
<feature type="transmembrane region" description="Helical" evidence="6">
    <location>
        <begin position="6"/>
        <end position="22"/>
    </location>
</feature>
<protein>
    <submittedName>
        <fullName evidence="7">ARP2/3 complex subunit, putative</fullName>
    </submittedName>
</protein>
<dbReference type="GO" id="GO:0030041">
    <property type="term" value="P:actin filament polymerization"/>
    <property type="evidence" value="ECO:0007669"/>
    <property type="project" value="InterPro"/>
</dbReference>
<gene>
    <name evidence="7" type="ORF">MOQ_009818</name>
</gene>
<keyword evidence="8" id="KW-1185">Reference proteome</keyword>
<evidence type="ECO:0000256" key="3">
    <source>
        <dbReference type="ARBA" id="ARBA00022490"/>
    </source>
</evidence>
<feature type="transmembrane region" description="Helical" evidence="6">
    <location>
        <begin position="29"/>
        <end position="46"/>
    </location>
</feature>
<dbReference type="Gene3D" id="3.30.1460.20">
    <property type="match status" value="1"/>
</dbReference>
<dbReference type="GO" id="GO:0005885">
    <property type="term" value="C:Arp2/3 protein complex"/>
    <property type="evidence" value="ECO:0007669"/>
    <property type="project" value="InterPro"/>
</dbReference>
<reference evidence="7 8" key="1">
    <citation type="journal article" date="2012" name="BMC Genomics">
        <title>Comparative genomic analysis of human infective Trypanosoma cruzi lineages with the bat-restricted subspecies T. cruzi marinkellei.</title>
        <authorList>
            <person name="Franzen O."/>
            <person name="Talavera-Lopez C."/>
            <person name="Ochaya S."/>
            <person name="Butler C.E."/>
            <person name="Messenger L.A."/>
            <person name="Lewis M.D."/>
            <person name="Llewellyn M.S."/>
            <person name="Marinkelle C.J."/>
            <person name="Tyler K.M."/>
            <person name="Miles M.A."/>
            <person name="Andersson B."/>
        </authorList>
    </citation>
    <scope>NUCLEOTIDE SEQUENCE [LARGE SCALE GENOMIC DNA]</scope>
    <source>
        <strain evidence="7 8">B7</strain>
    </source>
</reference>
<dbReference type="GO" id="GO:0051015">
    <property type="term" value="F:actin filament binding"/>
    <property type="evidence" value="ECO:0007669"/>
    <property type="project" value="TreeGrafter"/>
</dbReference>
<comment type="subcellular location">
    <subcellularLocation>
        <location evidence="1">Cytoplasm</location>
        <location evidence="1">Cytoskeleton</location>
    </subcellularLocation>
</comment>
<keyword evidence="4" id="KW-0009">Actin-binding</keyword>
<dbReference type="AlphaFoldDB" id="K2NBR0"/>
<dbReference type="Pfam" id="PF04045">
    <property type="entry name" value="P34-Arc"/>
    <property type="match status" value="1"/>
</dbReference>
<dbReference type="Proteomes" id="UP000007350">
    <property type="component" value="Unassembled WGS sequence"/>
</dbReference>
<evidence type="ECO:0000256" key="1">
    <source>
        <dbReference type="ARBA" id="ARBA00004245"/>
    </source>
</evidence>
<sequence length="406" mass="46684">MKFFRVFAFTPVCVVWIWAIGWCRHCFSFLCVCVCVCLFCCFFLFFEKVYYFILTFISFHFFFCSSSYLYMWQLSVHPMYLLEKVHPSIQSAVDRILTGANKIPDTIVRDYDGCEYHIHVEWRASRVTEKEEEIGTLPASQREAHFAAVTIALRHSTPFKELNVHRNFDDVLSTLFSTTTRKFVMHDAYSRSDGVFVAEVHIPAGVAATVRNEALQSAAQLRIWSYIPVFAKQCELFLSQPEAPLKPVFLHYHTEEGMVLFSSKGNFIVAIALRSASKDEAVFTRHFLQAMMDAKKLQREISAAPAFVFDHGKPPASLPGNLPISSLTDADVFWCSFQLFRRHMEPNEHLIETVTQLVNFRSTLAYHIHAGRTYMHALMRKRVESSMQVLNRAKTKTTGKAKVTLH</sequence>
<dbReference type="OrthoDB" id="148331at2759"/>
<evidence type="ECO:0000313" key="8">
    <source>
        <dbReference type="Proteomes" id="UP000007350"/>
    </source>
</evidence>
<keyword evidence="6" id="KW-0472">Membrane</keyword>
<keyword evidence="3" id="KW-0963">Cytoplasm</keyword>
<accession>K2NBR0</accession>
<dbReference type="GO" id="GO:0005200">
    <property type="term" value="F:structural constituent of cytoskeleton"/>
    <property type="evidence" value="ECO:0007669"/>
    <property type="project" value="TreeGrafter"/>
</dbReference>
<evidence type="ECO:0000256" key="5">
    <source>
        <dbReference type="ARBA" id="ARBA00023212"/>
    </source>
</evidence>
<feature type="transmembrane region" description="Helical" evidence="6">
    <location>
        <begin position="52"/>
        <end position="71"/>
    </location>
</feature>
<comment type="caution">
    <text evidence="7">The sequence shown here is derived from an EMBL/GenBank/DDBJ whole genome shotgun (WGS) entry which is preliminary data.</text>
</comment>
<comment type="similarity">
    <text evidence="2">Belongs to the ARPC2 family.</text>
</comment>
<dbReference type="PANTHER" id="PTHR12058">
    <property type="entry name" value="ARP2/3 COMPLEX 34 KDA SUBUNIT"/>
    <property type="match status" value="1"/>
</dbReference>
<evidence type="ECO:0000256" key="2">
    <source>
        <dbReference type="ARBA" id="ARBA00007192"/>
    </source>
</evidence>
<evidence type="ECO:0000256" key="6">
    <source>
        <dbReference type="SAM" id="Phobius"/>
    </source>
</evidence>
<dbReference type="SUPFAM" id="SSF69645">
    <property type="entry name" value="Arp2/3 complex subunits"/>
    <property type="match status" value="1"/>
</dbReference>
<keyword evidence="5" id="KW-0206">Cytoskeleton</keyword>